<keyword evidence="1" id="KW-0808">Transferase</keyword>
<dbReference type="PANTHER" id="PTHR43591">
    <property type="entry name" value="METHYLTRANSFERASE"/>
    <property type="match status" value="1"/>
</dbReference>
<dbReference type="PANTHER" id="PTHR43591:SF102">
    <property type="entry name" value="S-ADENOSYL-L-METHIONINE-DEPENDENT METHYLTRANSFERASE"/>
    <property type="match status" value="1"/>
</dbReference>
<dbReference type="AlphaFoldDB" id="A0A2J6R952"/>
<dbReference type="OrthoDB" id="2013972at2759"/>
<reference evidence="1 2" key="1">
    <citation type="submission" date="2016-04" db="EMBL/GenBank/DDBJ databases">
        <title>A degradative enzymes factory behind the ericoid mycorrhizal symbiosis.</title>
        <authorList>
            <consortium name="DOE Joint Genome Institute"/>
            <person name="Martino E."/>
            <person name="Morin E."/>
            <person name="Grelet G."/>
            <person name="Kuo A."/>
            <person name="Kohler A."/>
            <person name="Daghino S."/>
            <person name="Barry K."/>
            <person name="Choi C."/>
            <person name="Cichocki N."/>
            <person name="Clum A."/>
            <person name="Copeland A."/>
            <person name="Hainaut M."/>
            <person name="Haridas S."/>
            <person name="Labutti K."/>
            <person name="Lindquist E."/>
            <person name="Lipzen A."/>
            <person name="Khouja H.-R."/>
            <person name="Murat C."/>
            <person name="Ohm R."/>
            <person name="Olson A."/>
            <person name="Spatafora J."/>
            <person name="Veneault-Fourrey C."/>
            <person name="Henrissat B."/>
            <person name="Grigoriev I."/>
            <person name="Martin F."/>
            <person name="Perotto S."/>
        </authorList>
    </citation>
    <scope>NUCLEOTIDE SEQUENCE [LARGE SCALE GENOMIC DNA]</scope>
    <source>
        <strain evidence="1 2">F</strain>
    </source>
</reference>
<keyword evidence="2" id="KW-1185">Reference proteome</keyword>
<keyword evidence="1" id="KW-0489">Methyltransferase</keyword>
<dbReference type="CDD" id="cd02440">
    <property type="entry name" value="AdoMet_MTases"/>
    <property type="match status" value="1"/>
</dbReference>
<organism evidence="1 2">
    <name type="scientific">Hyaloscypha variabilis (strain UAMH 11265 / GT02V1 / F)</name>
    <name type="common">Meliniomyces variabilis</name>
    <dbReference type="NCBI Taxonomy" id="1149755"/>
    <lineage>
        <taxon>Eukaryota</taxon>
        <taxon>Fungi</taxon>
        <taxon>Dikarya</taxon>
        <taxon>Ascomycota</taxon>
        <taxon>Pezizomycotina</taxon>
        <taxon>Leotiomycetes</taxon>
        <taxon>Helotiales</taxon>
        <taxon>Hyaloscyphaceae</taxon>
        <taxon>Hyaloscypha</taxon>
        <taxon>Hyaloscypha variabilis</taxon>
    </lineage>
</organism>
<name>A0A2J6R952_HYAVF</name>
<dbReference type="Proteomes" id="UP000235786">
    <property type="component" value="Unassembled WGS sequence"/>
</dbReference>
<sequence length="311" mass="35845">MQDTSDADSFTSNLSSTHSATSSVYDFVEEHGRTYHKYKQGKYILPNDIEEQNRLDLQHQMALKVLEGRLHLAPIQNTVKNALDVATGTGIWAIEFAQQYPYASVTGTDLSPIQPEFIPDNCKFEVDDAEDEWVFSKQFDYIHIRFVMTCFPNPKVVIEHAFKSCAPGGYLEMMDGVFPLHCHDDSLEDTVLESWSKGCHEAGTKMGRPWDNAPNYKRWMEEVGFEDVKERIFEVPTNPWPRGRRAKELGMWFNADLQEALSASRVLYIKVLEWAPEKTDAFLQEVKSDLMKREIHAYMLIHVLYGRKPLQ</sequence>
<dbReference type="GO" id="GO:0008168">
    <property type="term" value="F:methyltransferase activity"/>
    <property type="evidence" value="ECO:0007669"/>
    <property type="project" value="UniProtKB-KW"/>
</dbReference>
<dbReference type="InterPro" id="IPR029063">
    <property type="entry name" value="SAM-dependent_MTases_sf"/>
</dbReference>
<accession>A0A2J6R952</accession>
<protein>
    <submittedName>
        <fullName evidence="1">S-adenosyl-L-methionine-dependent methyltransferase</fullName>
    </submittedName>
</protein>
<proteinExistence type="predicted"/>
<dbReference type="GO" id="GO:0032259">
    <property type="term" value="P:methylation"/>
    <property type="evidence" value="ECO:0007669"/>
    <property type="project" value="UniProtKB-KW"/>
</dbReference>
<dbReference type="Gene3D" id="3.40.50.150">
    <property type="entry name" value="Vaccinia Virus protein VP39"/>
    <property type="match status" value="1"/>
</dbReference>
<dbReference type="SUPFAM" id="SSF53335">
    <property type="entry name" value="S-adenosyl-L-methionine-dependent methyltransferases"/>
    <property type="match status" value="1"/>
</dbReference>
<evidence type="ECO:0000313" key="2">
    <source>
        <dbReference type="Proteomes" id="UP000235786"/>
    </source>
</evidence>
<gene>
    <name evidence="1" type="ORF">L207DRAFT_437150</name>
</gene>
<dbReference type="Pfam" id="PF13489">
    <property type="entry name" value="Methyltransf_23"/>
    <property type="match status" value="1"/>
</dbReference>
<dbReference type="EMBL" id="KZ613953">
    <property type="protein sequence ID" value="PMD35058.1"/>
    <property type="molecule type" value="Genomic_DNA"/>
</dbReference>
<dbReference type="STRING" id="1149755.A0A2J6R952"/>
<evidence type="ECO:0000313" key="1">
    <source>
        <dbReference type="EMBL" id="PMD35058.1"/>
    </source>
</evidence>